<reference evidence="9" key="1">
    <citation type="submission" date="2016-11" db="EMBL/GenBank/DDBJ databases">
        <authorList>
            <person name="Varghese N."/>
            <person name="Submissions S."/>
        </authorList>
    </citation>
    <scope>NUCLEOTIDE SEQUENCE [LARGE SCALE GENOMIC DNA]</scope>
    <source>
        <strain evidence="9">DSM 14826</strain>
    </source>
</reference>
<evidence type="ECO:0000256" key="2">
    <source>
        <dbReference type="ARBA" id="ARBA00022475"/>
    </source>
</evidence>
<keyword evidence="4 6" id="KW-1133">Transmembrane helix</keyword>
<feature type="domain" description="Phage shock protein PspC N-terminal" evidence="7">
    <location>
        <begin position="3"/>
        <end position="60"/>
    </location>
</feature>
<sequence>MEKKLYRSKKDKVLSGVCGGLGEYLKIDPVLIRLLWVIVAATTSGGAILAYIIAAIIIPESPEEQREHSEEKIDDEIVGEGTREEKGSSVGGKILGIGLILIGAFLLSRNFVDLSWLLRLNFKMFINYARYIFPSILIILGFYLIIKKD</sequence>
<dbReference type="Proteomes" id="UP000243547">
    <property type="component" value="Unassembled WGS sequence"/>
</dbReference>
<feature type="transmembrane region" description="Helical" evidence="6">
    <location>
        <begin position="128"/>
        <end position="146"/>
    </location>
</feature>
<dbReference type="RefSeq" id="WP_072907431.1">
    <property type="nucleotide sequence ID" value="NZ_FRAI01000014.1"/>
</dbReference>
<dbReference type="AlphaFoldDB" id="A0A1M6PCE2"/>
<dbReference type="PANTHER" id="PTHR33885">
    <property type="entry name" value="PHAGE SHOCK PROTEIN C"/>
    <property type="match status" value="1"/>
</dbReference>
<keyword evidence="5 6" id="KW-0472">Membrane</keyword>
<dbReference type="InterPro" id="IPR007168">
    <property type="entry name" value="Phageshock_PspC_N"/>
</dbReference>
<evidence type="ECO:0000256" key="4">
    <source>
        <dbReference type="ARBA" id="ARBA00022989"/>
    </source>
</evidence>
<protein>
    <submittedName>
        <fullName evidence="8">Phage shock protein C (PspC) family protein</fullName>
    </submittedName>
</protein>
<gene>
    <name evidence="8" type="ORF">SAMN02745227_01402</name>
</gene>
<dbReference type="EMBL" id="FRAI01000014">
    <property type="protein sequence ID" value="SHK05618.1"/>
    <property type="molecule type" value="Genomic_DNA"/>
</dbReference>
<dbReference type="PANTHER" id="PTHR33885:SF3">
    <property type="entry name" value="PHAGE SHOCK PROTEIN C"/>
    <property type="match status" value="1"/>
</dbReference>
<accession>A0A1M6PCE2</accession>
<evidence type="ECO:0000256" key="3">
    <source>
        <dbReference type="ARBA" id="ARBA00022692"/>
    </source>
</evidence>
<organism evidence="8 9">
    <name type="scientific">Anaerobranca californiensis DSM 14826</name>
    <dbReference type="NCBI Taxonomy" id="1120989"/>
    <lineage>
        <taxon>Bacteria</taxon>
        <taxon>Bacillati</taxon>
        <taxon>Bacillota</taxon>
        <taxon>Clostridia</taxon>
        <taxon>Eubacteriales</taxon>
        <taxon>Proteinivoracaceae</taxon>
        <taxon>Anaerobranca</taxon>
    </lineage>
</organism>
<dbReference type="Pfam" id="PF04024">
    <property type="entry name" value="PspC"/>
    <property type="match status" value="1"/>
</dbReference>
<dbReference type="GO" id="GO:0005886">
    <property type="term" value="C:plasma membrane"/>
    <property type="evidence" value="ECO:0007669"/>
    <property type="project" value="UniProtKB-SubCell"/>
</dbReference>
<feature type="transmembrane region" description="Helical" evidence="6">
    <location>
        <begin position="90"/>
        <end position="107"/>
    </location>
</feature>
<keyword evidence="2" id="KW-1003">Cell membrane</keyword>
<evidence type="ECO:0000259" key="7">
    <source>
        <dbReference type="Pfam" id="PF04024"/>
    </source>
</evidence>
<comment type="subcellular location">
    <subcellularLocation>
        <location evidence="1">Cell membrane</location>
        <topology evidence="1">Single-pass membrane protein</topology>
    </subcellularLocation>
</comment>
<evidence type="ECO:0000313" key="8">
    <source>
        <dbReference type="EMBL" id="SHK05618.1"/>
    </source>
</evidence>
<name>A0A1M6PCE2_9FIRM</name>
<evidence type="ECO:0000313" key="9">
    <source>
        <dbReference type="Proteomes" id="UP000243547"/>
    </source>
</evidence>
<dbReference type="InterPro" id="IPR052027">
    <property type="entry name" value="PspC"/>
</dbReference>
<keyword evidence="9" id="KW-1185">Reference proteome</keyword>
<proteinExistence type="predicted"/>
<evidence type="ECO:0000256" key="5">
    <source>
        <dbReference type="ARBA" id="ARBA00023136"/>
    </source>
</evidence>
<evidence type="ECO:0000256" key="1">
    <source>
        <dbReference type="ARBA" id="ARBA00004162"/>
    </source>
</evidence>
<feature type="transmembrane region" description="Helical" evidence="6">
    <location>
        <begin position="34"/>
        <end position="58"/>
    </location>
</feature>
<evidence type="ECO:0000256" key="6">
    <source>
        <dbReference type="SAM" id="Phobius"/>
    </source>
</evidence>
<dbReference type="OrthoDB" id="9815286at2"/>
<keyword evidence="3 6" id="KW-0812">Transmembrane</keyword>
<dbReference type="STRING" id="1120989.SAMN02745227_01402"/>